<comment type="caution">
    <text evidence="1">The sequence shown here is derived from an EMBL/GenBank/DDBJ whole genome shotgun (WGS) entry which is preliminary data.</text>
</comment>
<name>A0ABX0UG75_9BACT</name>
<dbReference type="RefSeq" id="WP_167267181.1">
    <property type="nucleotide sequence ID" value="NZ_JAASQJ010000001.1"/>
</dbReference>
<protein>
    <recommendedName>
        <fullName evidence="3">Lipoprotein</fullName>
    </recommendedName>
</protein>
<sequence length="239" mass="27448">MKTFTHIDLNRVKKLAFFCVSLTLIFSCEKKSTEPVKSNDYFPLEVGRYLIYDVREEIYSTGKKDPLLKVGQEKDEIEAVSKNAEGISTYTFSRSTRISSTDYWQKLKRFTVQKFPDKILTNIDNQTFVTLVFPAYQNLKWNGNTFNNLDPEEYYYENINAPETIGEQSFAQSLTVVERQDTSIINKYVGIKQYGLGVGLISDSQTSFEFCQTDECIGSGKIDSGTRKVRKIIEYGINK</sequence>
<keyword evidence="2" id="KW-1185">Reference proteome</keyword>
<evidence type="ECO:0008006" key="3">
    <source>
        <dbReference type="Google" id="ProtNLM"/>
    </source>
</evidence>
<gene>
    <name evidence="1" type="ORF">FHS68_000664</name>
</gene>
<dbReference type="PROSITE" id="PS51257">
    <property type="entry name" value="PROKAR_LIPOPROTEIN"/>
    <property type="match status" value="1"/>
</dbReference>
<evidence type="ECO:0000313" key="1">
    <source>
        <dbReference type="EMBL" id="NIJ51508.1"/>
    </source>
</evidence>
<reference evidence="1 2" key="1">
    <citation type="submission" date="2020-03" db="EMBL/GenBank/DDBJ databases">
        <title>Genomic Encyclopedia of Type Strains, Phase IV (KMG-IV): sequencing the most valuable type-strain genomes for metagenomic binning, comparative biology and taxonomic classification.</title>
        <authorList>
            <person name="Goeker M."/>
        </authorList>
    </citation>
    <scope>NUCLEOTIDE SEQUENCE [LARGE SCALE GENOMIC DNA]</scope>
    <source>
        <strain evidence="1 2">DSM 102865</strain>
    </source>
</reference>
<organism evidence="1 2">
    <name type="scientific">Dyadobacter arcticus</name>
    <dbReference type="NCBI Taxonomy" id="1078754"/>
    <lineage>
        <taxon>Bacteria</taxon>
        <taxon>Pseudomonadati</taxon>
        <taxon>Bacteroidota</taxon>
        <taxon>Cytophagia</taxon>
        <taxon>Cytophagales</taxon>
        <taxon>Spirosomataceae</taxon>
        <taxon>Dyadobacter</taxon>
    </lineage>
</organism>
<dbReference type="Proteomes" id="UP001179181">
    <property type="component" value="Unassembled WGS sequence"/>
</dbReference>
<evidence type="ECO:0000313" key="2">
    <source>
        <dbReference type="Proteomes" id="UP001179181"/>
    </source>
</evidence>
<accession>A0ABX0UG75</accession>
<proteinExistence type="predicted"/>
<dbReference type="EMBL" id="JAASQJ010000001">
    <property type="protein sequence ID" value="NIJ51508.1"/>
    <property type="molecule type" value="Genomic_DNA"/>
</dbReference>